<proteinExistence type="predicted"/>
<dbReference type="OrthoDB" id="1848184at2759"/>
<dbReference type="GO" id="GO:0005840">
    <property type="term" value="C:ribosome"/>
    <property type="evidence" value="ECO:0007669"/>
    <property type="project" value="InterPro"/>
</dbReference>
<dbReference type="AlphaFoldDB" id="A0A8T2RCP5"/>
<gene>
    <name evidence="2" type="ORF">KP509_28G032900</name>
</gene>
<dbReference type="Pfam" id="PF17257">
    <property type="entry name" value="DUF5323"/>
    <property type="match status" value="1"/>
</dbReference>
<evidence type="ECO:0008006" key="4">
    <source>
        <dbReference type="Google" id="ProtNLM"/>
    </source>
</evidence>
<keyword evidence="3" id="KW-1185">Reference proteome</keyword>
<feature type="compositionally biased region" description="Basic residues" evidence="1">
    <location>
        <begin position="65"/>
        <end position="78"/>
    </location>
</feature>
<dbReference type="EMBL" id="CM035433">
    <property type="protein sequence ID" value="KAH7293607.1"/>
    <property type="molecule type" value="Genomic_DNA"/>
</dbReference>
<protein>
    <recommendedName>
        <fullName evidence="4">50S ribosomal protein 6, chloroplastic</fullName>
    </recommendedName>
</protein>
<dbReference type="PANTHER" id="PTHR36798">
    <property type="entry name" value="50S RIBOSOMAL PROTEIN 6, CHLOROPLASTIC"/>
    <property type="match status" value="1"/>
</dbReference>
<feature type="region of interest" description="Disordered" evidence="1">
    <location>
        <begin position="1"/>
        <end position="31"/>
    </location>
</feature>
<dbReference type="GO" id="GO:0009507">
    <property type="term" value="C:chloroplast"/>
    <property type="evidence" value="ECO:0007669"/>
    <property type="project" value="InterPro"/>
</dbReference>
<evidence type="ECO:0000313" key="2">
    <source>
        <dbReference type="EMBL" id="KAH7293607.1"/>
    </source>
</evidence>
<feature type="region of interest" description="Disordered" evidence="1">
    <location>
        <begin position="65"/>
        <end position="95"/>
    </location>
</feature>
<feature type="compositionally biased region" description="Low complexity" evidence="1">
    <location>
        <begin position="10"/>
        <end position="29"/>
    </location>
</feature>
<dbReference type="GO" id="GO:0006412">
    <property type="term" value="P:translation"/>
    <property type="evidence" value="ECO:0007669"/>
    <property type="project" value="InterPro"/>
</dbReference>
<dbReference type="PANTHER" id="PTHR36798:SF2">
    <property type="entry name" value="LARGE RIBOSOMAL SUBUNIT PROTEIN CL38"/>
    <property type="match status" value="1"/>
</dbReference>
<dbReference type="InterPro" id="IPR020526">
    <property type="entry name" value="Ribosomal_cL38"/>
</dbReference>
<accession>A0A8T2RCP5</accession>
<sequence>MASSVLSTRPALSCSLCSPSPASLSSSSSNSFVSVGHFRQQPVPLENKSGPGAILHVECSSRPQKKCTAHHNKTRPTKHSVYEKNRKPAVYPRLPKPPPVFTLGWGDIEQDVSTAVPAASELSAAEA</sequence>
<evidence type="ECO:0000313" key="3">
    <source>
        <dbReference type="Proteomes" id="UP000825935"/>
    </source>
</evidence>
<dbReference type="GO" id="GO:0019843">
    <property type="term" value="F:rRNA binding"/>
    <property type="evidence" value="ECO:0007669"/>
    <property type="project" value="InterPro"/>
</dbReference>
<evidence type="ECO:0000256" key="1">
    <source>
        <dbReference type="SAM" id="MobiDB-lite"/>
    </source>
</evidence>
<organism evidence="2 3">
    <name type="scientific">Ceratopteris richardii</name>
    <name type="common">Triangle waterfern</name>
    <dbReference type="NCBI Taxonomy" id="49495"/>
    <lineage>
        <taxon>Eukaryota</taxon>
        <taxon>Viridiplantae</taxon>
        <taxon>Streptophyta</taxon>
        <taxon>Embryophyta</taxon>
        <taxon>Tracheophyta</taxon>
        <taxon>Polypodiopsida</taxon>
        <taxon>Polypodiidae</taxon>
        <taxon>Polypodiales</taxon>
        <taxon>Pteridineae</taxon>
        <taxon>Pteridaceae</taxon>
        <taxon>Parkerioideae</taxon>
        <taxon>Ceratopteris</taxon>
    </lineage>
</organism>
<name>A0A8T2RCP5_CERRI</name>
<dbReference type="Proteomes" id="UP000825935">
    <property type="component" value="Chromosome 28"/>
</dbReference>
<comment type="caution">
    <text evidence="2">The sequence shown here is derived from an EMBL/GenBank/DDBJ whole genome shotgun (WGS) entry which is preliminary data.</text>
</comment>
<reference evidence="2" key="1">
    <citation type="submission" date="2021-08" db="EMBL/GenBank/DDBJ databases">
        <title>WGS assembly of Ceratopteris richardii.</title>
        <authorList>
            <person name="Marchant D.B."/>
            <person name="Chen G."/>
            <person name="Jenkins J."/>
            <person name="Shu S."/>
            <person name="Leebens-Mack J."/>
            <person name="Grimwood J."/>
            <person name="Schmutz J."/>
            <person name="Soltis P."/>
            <person name="Soltis D."/>
            <person name="Chen Z.-H."/>
        </authorList>
    </citation>
    <scope>NUCLEOTIDE SEQUENCE</scope>
    <source>
        <strain evidence="2">Whitten #5841</strain>
        <tissue evidence="2">Leaf</tissue>
    </source>
</reference>
<dbReference type="GO" id="GO:0003735">
    <property type="term" value="F:structural constituent of ribosome"/>
    <property type="evidence" value="ECO:0007669"/>
    <property type="project" value="InterPro"/>
</dbReference>